<gene>
    <name evidence="2" type="ORF">P378_07745</name>
</gene>
<keyword evidence="1" id="KW-0812">Transmembrane</keyword>
<evidence type="ECO:0000313" key="2">
    <source>
        <dbReference type="EMBL" id="PHJ38755.1"/>
    </source>
</evidence>
<sequence length="58" mass="5637">MVKYDGSFNFKAFGKTVFIGGSAAIGTIGFGLSGGLSGGSFYVGAGLLGGGLSVDVKV</sequence>
<protein>
    <submittedName>
        <fullName evidence="2">Uncharacterized protein</fullName>
    </submittedName>
</protein>
<name>A0A2C6MGD0_9FIRM</name>
<dbReference type="Proteomes" id="UP000222564">
    <property type="component" value="Unassembled WGS sequence"/>
</dbReference>
<organism evidence="2 3">
    <name type="scientific">Desulforamulus profundi</name>
    <dbReference type="NCBI Taxonomy" id="1383067"/>
    <lineage>
        <taxon>Bacteria</taxon>
        <taxon>Bacillati</taxon>
        <taxon>Bacillota</taxon>
        <taxon>Clostridia</taxon>
        <taxon>Eubacteriales</taxon>
        <taxon>Peptococcaceae</taxon>
        <taxon>Desulforamulus</taxon>
    </lineage>
</organism>
<keyword evidence="3" id="KW-1185">Reference proteome</keyword>
<proteinExistence type="predicted"/>
<evidence type="ECO:0000313" key="3">
    <source>
        <dbReference type="Proteomes" id="UP000222564"/>
    </source>
</evidence>
<keyword evidence="1" id="KW-1133">Transmembrane helix</keyword>
<feature type="transmembrane region" description="Helical" evidence="1">
    <location>
        <begin position="12"/>
        <end position="33"/>
    </location>
</feature>
<reference evidence="2 3" key="1">
    <citation type="submission" date="2013-09" db="EMBL/GenBank/DDBJ databases">
        <title>Biodegradation of hydrocarbons in the deep terrestrial subsurface : characterization of a microbial consortium composed of two Desulfotomaculum species originating from a deep geological formation.</title>
        <authorList>
            <person name="Aullo T."/>
            <person name="Berlendis S."/>
            <person name="Lascourreges J.-F."/>
            <person name="Dessort D."/>
            <person name="Saint-Laurent S."/>
            <person name="Schraauwers B."/>
            <person name="Mas J."/>
            <person name="Magot M."/>
            <person name="Ranchou-Peyruse A."/>
        </authorList>
    </citation>
    <scope>NUCLEOTIDE SEQUENCE [LARGE SCALE GENOMIC DNA]</scope>
    <source>
        <strain evidence="2 3">Bs107</strain>
    </source>
</reference>
<dbReference type="EMBL" id="AWQQ01000043">
    <property type="protein sequence ID" value="PHJ38755.1"/>
    <property type="molecule type" value="Genomic_DNA"/>
</dbReference>
<accession>A0A2C6MGD0</accession>
<dbReference type="AlphaFoldDB" id="A0A2C6MGD0"/>
<keyword evidence="1" id="KW-0472">Membrane</keyword>
<dbReference type="RefSeq" id="WP_180261009.1">
    <property type="nucleotide sequence ID" value="NZ_AWQQ01000043.1"/>
</dbReference>
<comment type="caution">
    <text evidence="2">The sequence shown here is derived from an EMBL/GenBank/DDBJ whole genome shotgun (WGS) entry which is preliminary data.</text>
</comment>
<evidence type="ECO:0000256" key="1">
    <source>
        <dbReference type="SAM" id="Phobius"/>
    </source>
</evidence>